<dbReference type="GO" id="GO:0005739">
    <property type="term" value="C:mitochondrion"/>
    <property type="evidence" value="ECO:0007669"/>
    <property type="project" value="TreeGrafter"/>
</dbReference>
<dbReference type="InterPro" id="IPR049943">
    <property type="entry name" value="Ser_HO-MeTrfase-like"/>
</dbReference>
<dbReference type="GO" id="GO:0019264">
    <property type="term" value="P:glycine biosynthetic process from serine"/>
    <property type="evidence" value="ECO:0007669"/>
    <property type="project" value="InterPro"/>
</dbReference>
<keyword evidence="16" id="KW-1185">Reference proteome</keyword>
<evidence type="ECO:0000313" key="15">
    <source>
        <dbReference type="Ensembl" id="ENSLCNP00005023820.1"/>
    </source>
</evidence>
<dbReference type="EC" id="2.1.2.1" evidence="13"/>
<dbReference type="HAMAP" id="MF_00051">
    <property type="entry name" value="SHMT"/>
    <property type="match status" value="1"/>
</dbReference>
<dbReference type="GO" id="GO:0070013">
    <property type="term" value="C:intracellular organelle lumen"/>
    <property type="evidence" value="ECO:0007669"/>
    <property type="project" value="UniProtKB-ARBA"/>
</dbReference>
<dbReference type="FunFam" id="3.90.1150.10:FF:000005">
    <property type="entry name" value="Serine hydroxymethyltransferase"/>
    <property type="match status" value="1"/>
</dbReference>
<dbReference type="PANTHER" id="PTHR11680">
    <property type="entry name" value="SERINE HYDROXYMETHYLTRANSFERASE"/>
    <property type="match status" value="1"/>
</dbReference>
<dbReference type="PIRSF" id="PIRSF000412">
    <property type="entry name" value="SHMT"/>
    <property type="match status" value="1"/>
</dbReference>
<dbReference type="CDD" id="cd00378">
    <property type="entry name" value="SHMT"/>
    <property type="match status" value="1"/>
</dbReference>
<evidence type="ECO:0000259" key="14">
    <source>
        <dbReference type="Pfam" id="PF00464"/>
    </source>
</evidence>
<evidence type="ECO:0000256" key="12">
    <source>
        <dbReference type="PIRSR" id="PIRSR000412-50"/>
    </source>
</evidence>
<dbReference type="AlphaFoldDB" id="A0A667HTV4"/>
<dbReference type="SUPFAM" id="SSF53383">
    <property type="entry name" value="PLP-dependent transferases"/>
    <property type="match status" value="1"/>
</dbReference>
<evidence type="ECO:0000256" key="8">
    <source>
        <dbReference type="ARBA" id="ARBA00022563"/>
    </source>
</evidence>
<protein>
    <recommendedName>
        <fullName evidence="13">Serine hydroxymethyltransferase</fullName>
        <ecNumber evidence="13">2.1.2.1</ecNumber>
    </recommendedName>
</protein>
<dbReference type="Pfam" id="PF00464">
    <property type="entry name" value="SHMT"/>
    <property type="match status" value="1"/>
</dbReference>
<dbReference type="PROSITE" id="PS00096">
    <property type="entry name" value="SHMT"/>
    <property type="match status" value="1"/>
</dbReference>
<reference evidence="15" key="2">
    <citation type="submission" date="2025-09" db="UniProtKB">
        <authorList>
            <consortium name="Ensembl"/>
        </authorList>
    </citation>
    <scope>IDENTIFICATION</scope>
</reference>
<comment type="cofactor">
    <cofactor evidence="2 12 13">
        <name>pyridoxal 5'-phosphate</name>
        <dbReference type="ChEBI" id="CHEBI:597326"/>
    </cofactor>
</comment>
<keyword evidence="10 12" id="KW-0663">Pyridoxal phosphate</keyword>
<evidence type="ECO:0000256" key="13">
    <source>
        <dbReference type="RuleBase" id="RU000585"/>
    </source>
</evidence>
<dbReference type="GO" id="GO:0042802">
    <property type="term" value="F:identical protein binding"/>
    <property type="evidence" value="ECO:0007669"/>
    <property type="project" value="UniProtKB-ARBA"/>
</dbReference>
<dbReference type="GO" id="GO:0051289">
    <property type="term" value="P:protein homotetramerization"/>
    <property type="evidence" value="ECO:0007669"/>
    <property type="project" value="UniProtKB-ARBA"/>
</dbReference>
<dbReference type="InterPro" id="IPR001085">
    <property type="entry name" value="Ser_HO-MeTrfase"/>
</dbReference>
<dbReference type="GO" id="GO:0005634">
    <property type="term" value="C:nucleus"/>
    <property type="evidence" value="ECO:0007669"/>
    <property type="project" value="UniProtKB-ARBA"/>
</dbReference>
<dbReference type="InterPro" id="IPR019798">
    <property type="entry name" value="Ser_HO-MeTrfase_PLP_BS"/>
</dbReference>
<dbReference type="GO" id="GO:0030170">
    <property type="term" value="F:pyridoxal phosphate binding"/>
    <property type="evidence" value="ECO:0007669"/>
    <property type="project" value="InterPro"/>
</dbReference>
<sequence>MTTQVNGAHKDADLWSSHEKMLAQPLKDCDTEVYDIIKKESNRQRVGLELIASENFASRAVLEALGSCLNNKYSEGYPGQRYYGGTEFIDELEILCQKRALQVYDLDPQCWGVNVQPYSGSPANFAVYTALVEPHGRIMGLDLPDGGHLTHGFMTDKKKISATSIFFESMPYKVNPDTGYINYDQLEENARLFHPKLIIAGTSCYSRNLDYARLRRIADDNGAYLMADMAHISGLVAAGVVPSPFEHCHVVSTTTHKTLRGCRAGMIFYRRGVAVALKQAMTPEFRVYQRQVVANCRALAETLMELGYKVVTGGSDNHLILVDLRSKGTDGGRAEKVLEACSIACNKNTCPGDKSALRPSGLRLGTPALTSRGFLEKEFQKVAQFIHRGIELTLQIQDDVGARATLKEFKEKLAGDKKHQRAIRALREEVESFAALFPLPGLPAF</sequence>
<evidence type="ECO:0000313" key="16">
    <source>
        <dbReference type="Proteomes" id="UP000472241"/>
    </source>
</evidence>
<dbReference type="InterPro" id="IPR015422">
    <property type="entry name" value="PyrdxlP-dep_Trfase_small"/>
</dbReference>
<keyword evidence="11" id="KW-0007">Acetylation</keyword>
<dbReference type="Proteomes" id="UP000472241">
    <property type="component" value="Unplaced"/>
</dbReference>
<dbReference type="PANTHER" id="PTHR11680:SF59">
    <property type="entry name" value="SERINE HYDROXYMETHYLTRANSFERASE, CYTOSOLIC"/>
    <property type="match status" value="1"/>
</dbReference>
<gene>
    <name evidence="15" type="primary">SHMT1</name>
</gene>
<evidence type="ECO:0000256" key="11">
    <source>
        <dbReference type="ARBA" id="ARBA00022990"/>
    </source>
</evidence>
<feature type="domain" description="Serine hydroxymethyltransferase-like" evidence="14">
    <location>
        <begin position="26"/>
        <end position="273"/>
    </location>
</feature>
<comment type="similarity">
    <text evidence="6 13">Belongs to the SHMT family.</text>
</comment>
<dbReference type="GO" id="GO:0035999">
    <property type="term" value="P:tetrahydrofolate interconversion"/>
    <property type="evidence" value="ECO:0007669"/>
    <property type="project" value="UniProtKB-UniPathway"/>
</dbReference>
<evidence type="ECO:0000256" key="10">
    <source>
        <dbReference type="ARBA" id="ARBA00022898"/>
    </source>
</evidence>
<dbReference type="InterPro" id="IPR039429">
    <property type="entry name" value="SHMT-like_dom"/>
</dbReference>
<accession>A0A667HTV4</accession>
<evidence type="ECO:0000256" key="6">
    <source>
        <dbReference type="ARBA" id="ARBA00006376"/>
    </source>
</evidence>
<evidence type="ECO:0000256" key="3">
    <source>
        <dbReference type="ARBA" id="ARBA00002224"/>
    </source>
</evidence>
<evidence type="ECO:0000256" key="2">
    <source>
        <dbReference type="ARBA" id="ARBA00001933"/>
    </source>
</evidence>
<name>A0A667HTV4_LYNCA</name>
<evidence type="ECO:0000256" key="5">
    <source>
        <dbReference type="ARBA" id="ARBA00004777"/>
    </source>
</evidence>
<dbReference type="FunFam" id="3.40.640.10:FF:000097">
    <property type="entry name" value="Serine hydroxymethyltransferase"/>
    <property type="match status" value="1"/>
</dbReference>
<dbReference type="GO" id="GO:0004372">
    <property type="term" value="F:glycine hydroxymethyltransferase activity"/>
    <property type="evidence" value="ECO:0007669"/>
    <property type="project" value="UniProtKB-EC"/>
</dbReference>
<keyword evidence="9 13" id="KW-0808">Transferase</keyword>
<feature type="modified residue" description="N6-(pyridoxal phosphate)lysine" evidence="12">
    <location>
        <position position="257"/>
    </location>
</feature>
<comment type="catalytic activity">
    <reaction evidence="1 13">
        <text>(6R)-5,10-methylene-5,6,7,8-tetrahydrofolate + glycine + H2O = (6S)-5,6,7,8-tetrahydrofolate + L-serine</text>
        <dbReference type="Rhea" id="RHEA:15481"/>
        <dbReference type="ChEBI" id="CHEBI:15377"/>
        <dbReference type="ChEBI" id="CHEBI:15636"/>
        <dbReference type="ChEBI" id="CHEBI:33384"/>
        <dbReference type="ChEBI" id="CHEBI:57305"/>
        <dbReference type="ChEBI" id="CHEBI:57453"/>
        <dbReference type="EC" id="2.1.2.1"/>
    </reaction>
</comment>
<dbReference type="FunFam" id="3.90.1150.10:FF:000048">
    <property type="entry name" value="Serine hydroxymethyltransferase, mitochondrial"/>
    <property type="match status" value="1"/>
</dbReference>
<organism evidence="15 16">
    <name type="scientific">Lynx canadensis</name>
    <name type="common">Canada lynx</name>
    <name type="synonym">Felis canadensis</name>
    <dbReference type="NCBI Taxonomy" id="61383"/>
    <lineage>
        <taxon>Eukaryota</taxon>
        <taxon>Metazoa</taxon>
        <taxon>Chordata</taxon>
        <taxon>Craniata</taxon>
        <taxon>Vertebrata</taxon>
        <taxon>Euteleostomi</taxon>
        <taxon>Mammalia</taxon>
        <taxon>Eutheria</taxon>
        <taxon>Laurasiatheria</taxon>
        <taxon>Carnivora</taxon>
        <taxon>Feliformia</taxon>
        <taxon>Felidae</taxon>
        <taxon>Felinae</taxon>
        <taxon>Lynx</taxon>
    </lineage>
</organism>
<evidence type="ECO:0000256" key="9">
    <source>
        <dbReference type="ARBA" id="ARBA00022679"/>
    </source>
</evidence>
<dbReference type="Ensembl" id="ENSLCNT00005026604.1">
    <property type="protein sequence ID" value="ENSLCNP00005023820.1"/>
    <property type="gene ID" value="ENSLCNG00005015483.1"/>
</dbReference>
<dbReference type="UniPathway" id="UPA00193"/>
<comment type="subcellular location">
    <subcellularLocation>
        <location evidence="4">Cytoplasm</location>
    </subcellularLocation>
</comment>
<comment type="function">
    <text evidence="3 13">Interconversion of serine and glycine.</text>
</comment>
<dbReference type="Gene3D" id="3.40.640.10">
    <property type="entry name" value="Type I PLP-dependent aspartate aminotransferase-like (Major domain)"/>
    <property type="match status" value="1"/>
</dbReference>
<evidence type="ECO:0000256" key="4">
    <source>
        <dbReference type="ARBA" id="ARBA00004496"/>
    </source>
</evidence>
<dbReference type="Gene3D" id="3.90.1150.10">
    <property type="entry name" value="Aspartate Aminotransferase, domain 1"/>
    <property type="match status" value="2"/>
</dbReference>
<dbReference type="InterPro" id="IPR015424">
    <property type="entry name" value="PyrdxlP-dep_Trfase"/>
</dbReference>
<reference evidence="15" key="1">
    <citation type="submission" date="2025-08" db="UniProtKB">
        <authorList>
            <consortium name="Ensembl"/>
        </authorList>
    </citation>
    <scope>IDENTIFICATION</scope>
</reference>
<keyword evidence="8 13" id="KW-0554">One-carbon metabolism</keyword>
<dbReference type="GO" id="GO:0006417">
    <property type="term" value="P:regulation of translation"/>
    <property type="evidence" value="ECO:0007669"/>
    <property type="project" value="UniProtKB-ARBA"/>
</dbReference>
<proteinExistence type="inferred from homology"/>
<comment type="pathway">
    <text evidence="5 13">One-carbon metabolism; tetrahydrofolate interconversion.</text>
</comment>
<keyword evidence="7" id="KW-0963">Cytoplasm</keyword>
<dbReference type="InterPro" id="IPR015421">
    <property type="entry name" value="PyrdxlP-dep_Trfase_major"/>
</dbReference>
<evidence type="ECO:0000256" key="7">
    <source>
        <dbReference type="ARBA" id="ARBA00022490"/>
    </source>
</evidence>
<evidence type="ECO:0000256" key="1">
    <source>
        <dbReference type="ARBA" id="ARBA00001528"/>
    </source>
</evidence>